<dbReference type="InterPro" id="IPR027707">
    <property type="entry name" value="TNNT"/>
</dbReference>
<dbReference type="InterPro" id="IPR001978">
    <property type="entry name" value="Troponin"/>
</dbReference>
<feature type="compositionally biased region" description="Basic and acidic residues" evidence="3">
    <location>
        <begin position="14"/>
        <end position="24"/>
    </location>
</feature>
<dbReference type="Proteomes" id="UP000887574">
    <property type="component" value="Unplaced"/>
</dbReference>
<keyword evidence="2" id="KW-0175">Coiled coil</keyword>
<proteinExistence type="inferred from homology"/>
<dbReference type="GO" id="GO:0006937">
    <property type="term" value="P:regulation of muscle contraction"/>
    <property type="evidence" value="ECO:0007669"/>
    <property type="project" value="InterPro"/>
</dbReference>
<dbReference type="Pfam" id="PF00992">
    <property type="entry name" value="Troponin"/>
    <property type="match status" value="1"/>
</dbReference>
<dbReference type="GO" id="GO:0005523">
    <property type="term" value="F:tropomyosin binding"/>
    <property type="evidence" value="ECO:0007669"/>
    <property type="project" value="TreeGrafter"/>
</dbReference>
<feature type="coiled-coil region" evidence="2">
    <location>
        <begin position="247"/>
        <end position="274"/>
    </location>
</feature>
<feature type="region of interest" description="Disordered" evidence="3">
    <location>
        <begin position="1"/>
        <end position="30"/>
    </location>
</feature>
<dbReference type="GO" id="GO:0045214">
    <property type="term" value="P:sarcomere organization"/>
    <property type="evidence" value="ECO:0007669"/>
    <property type="project" value="TreeGrafter"/>
</dbReference>
<comment type="similarity">
    <text evidence="1">Belongs to the troponin T family.</text>
</comment>
<dbReference type="InterPro" id="IPR038077">
    <property type="entry name" value="Troponin_sf"/>
</dbReference>
<feature type="region of interest" description="Disordered" evidence="3">
    <location>
        <begin position="105"/>
        <end position="137"/>
    </location>
</feature>
<evidence type="ECO:0000256" key="3">
    <source>
        <dbReference type="SAM" id="MobiDB-lite"/>
    </source>
</evidence>
<evidence type="ECO:0000313" key="4">
    <source>
        <dbReference type="Proteomes" id="UP000887574"/>
    </source>
</evidence>
<dbReference type="Gene3D" id="1.20.5.350">
    <property type="match status" value="1"/>
</dbReference>
<name>A0A915EEV1_9BILA</name>
<reference evidence="5" key="1">
    <citation type="submission" date="2022-11" db="UniProtKB">
        <authorList>
            <consortium name="WormBaseParasite"/>
        </authorList>
    </citation>
    <scope>IDENTIFICATION</scope>
</reference>
<dbReference type="PANTHER" id="PTHR11521:SF1">
    <property type="entry name" value="TROPONIN T, SKELETAL MUSCLE"/>
    <property type="match status" value="1"/>
</dbReference>
<evidence type="ECO:0000313" key="5">
    <source>
        <dbReference type="WBParaSite" id="jg5137"/>
    </source>
</evidence>
<protein>
    <submittedName>
        <fullName evidence="5">Troponin T</fullName>
    </submittedName>
</protein>
<dbReference type="GO" id="GO:0006936">
    <property type="term" value="P:muscle contraction"/>
    <property type="evidence" value="ECO:0007669"/>
    <property type="project" value="TreeGrafter"/>
</dbReference>
<organism evidence="4 5">
    <name type="scientific">Ditylenchus dipsaci</name>
    <dbReference type="NCBI Taxonomy" id="166011"/>
    <lineage>
        <taxon>Eukaryota</taxon>
        <taxon>Metazoa</taxon>
        <taxon>Ecdysozoa</taxon>
        <taxon>Nematoda</taxon>
        <taxon>Chromadorea</taxon>
        <taxon>Rhabditida</taxon>
        <taxon>Tylenchina</taxon>
        <taxon>Tylenchomorpha</taxon>
        <taxon>Sphaerularioidea</taxon>
        <taxon>Anguinidae</taxon>
        <taxon>Anguininae</taxon>
        <taxon>Ditylenchus</taxon>
    </lineage>
</organism>
<dbReference type="GO" id="GO:0005861">
    <property type="term" value="C:troponin complex"/>
    <property type="evidence" value="ECO:0007669"/>
    <property type="project" value="InterPro"/>
</dbReference>
<sequence length="350" mass="41424">MSDDEVEHEDEEMDDKKEDIKSERSPALSSSGLFRYKGSFALRTFAADESSLTEAGMAMLVIYFVETSYMHEEEDAARLEQYQHQRRNEREREEEELRVLKEKQEQRRLQREEEEREQVERQKLEEDRRRQEEETRKARIEEERIKKAEAIYKRQKLIGAGFASIPNGTSGRNFILPEKKEKGGDKFGNIVQAKQEMGMTYEQQENAKRSFLDTLIKTYDINGLSGLNLKAKIKEMHQKICKLETQKYDLEKRHERQEYDLKELNERQRQLARNRALKKGLDPSDVGNSRYPAKISTFSKYDRQTDRRNFEERRRVFDKKNAIPCFPNVPPPPTVLVFKLDASKDDENKV</sequence>
<evidence type="ECO:0000256" key="1">
    <source>
        <dbReference type="ARBA" id="ARBA00008330"/>
    </source>
</evidence>
<dbReference type="SUPFAM" id="SSF90250">
    <property type="entry name" value="Troponin coil-coiled subunits"/>
    <property type="match status" value="1"/>
</dbReference>
<dbReference type="AlphaFoldDB" id="A0A915EEV1"/>
<evidence type="ECO:0000256" key="2">
    <source>
        <dbReference type="SAM" id="Coils"/>
    </source>
</evidence>
<feature type="compositionally biased region" description="Acidic residues" evidence="3">
    <location>
        <begin position="1"/>
        <end position="13"/>
    </location>
</feature>
<keyword evidence="4" id="KW-1185">Reference proteome</keyword>
<dbReference type="PANTHER" id="PTHR11521">
    <property type="entry name" value="TROPONIN T"/>
    <property type="match status" value="1"/>
</dbReference>
<accession>A0A915EEV1</accession>
<dbReference type="WBParaSite" id="jg5137">
    <property type="protein sequence ID" value="jg5137"/>
    <property type="gene ID" value="jg5137"/>
</dbReference>